<organism evidence="1 2">
    <name type="scientific">Methylobacterium frigidaeris</name>
    <dbReference type="NCBI Taxonomy" id="2038277"/>
    <lineage>
        <taxon>Bacteria</taxon>
        <taxon>Pseudomonadati</taxon>
        <taxon>Pseudomonadota</taxon>
        <taxon>Alphaproteobacteria</taxon>
        <taxon>Hyphomicrobiales</taxon>
        <taxon>Methylobacteriaceae</taxon>
        <taxon>Methylobacterium</taxon>
    </lineage>
</organism>
<keyword evidence="2" id="KW-1185">Reference proteome</keyword>
<accession>A0AA37HH96</accession>
<proteinExistence type="predicted"/>
<comment type="caution">
    <text evidence="1">The sequence shown here is derived from an EMBL/GenBank/DDBJ whole genome shotgun (WGS) entry which is preliminary data.</text>
</comment>
<evidence type="ECO:0000313" key="2">
    <source>
        <dbReference type="Proteomes" id="UP001055286"/>
    </source>
</evidence>
<reference evidence="1" key="2">
    <citation type="submission" date="2021-08" db="EMBL/GenBank/DDBJ databases">
        <authorList>
            <person name="Tani A."/>
            <person name="Ola A."/>
            <person name="Ogura Y."/>
            <person name="Katsura K."/>
            <person name="Hayashi T."/>
        </authorList>
    </citation>
    <scope>NUCLEOTIDE SEQUENCE</scope>
    <source>
        <strain evidence="1">JCM 32048</strain>
    </source>
</reference>
<dbReference type="EMBL" id="BPQJ01000047">
    <property type="protein sequence ID" value="GJD65758.1"/>
    <property type="molecule type" value="Genomic_DNA"/>
</dbReference>
<protein>
    <recommendedName>
        <fullName evidence="3">Tc1-like transposase DDE domain-containing protein</fullName>
    </recommendedName>
</protein>
<dbReference type="AlphaFoldDB" id="A0AA37HH96"/>
<name>A0AA37HH96_9HYPH</name>
<dbReference type="Proteomes" id="UP001055286">
    <property type="component" value="Unassembled WGS sequence"/>
</dbReference>
<sequence length="50" mass="5953">MQRHRHDEFLRFLNTIEAALPAGKLIHVILDNYATHNQPKVRAWLARHPR</sequence>
<evidence type="ECO:0000313" key="1">
    <source>
        <dbReference type="EMBL" id="GJD65758.1"/>
    </source>
</evidence>
<reference evidence="1" key="1">
    <citation type="journal article" date="2016" name="Front. Microbiol.">
        <title>Genome Sequence of the Piezophilic, Mesophilic Sulfate-Reducing Bacterium Desulfovibrio indicus J2T.</title>
        <authorList>
            <person name="Cao J."/>
            <person name="Maignien L."/>
            <person name="Shao Z."/>
            <person name="Alain K."/>
            <person name="Jebbar M."/>
        </authorList>
    </citation>
    <scope>NUCLEOTIDE SEQUENCE</scope>
    <source>
        <strain evidence="1">JCM 32048</strain>
    </source>
</reference>
<gene>
    <name evidence="1" type="ORF">MPEAHAMD_5953</name>
</gene>
<evidence type="ECO:0008006" key="3">
    <source>
        <dbReference type="Google" id="ProtNLM"/>
    </source>
</evidence>